<comment type="caution">
    <text evidence="2">The sequence shown here is derived from an EMBL/GenBank/DDBJ whole genome shotgun (WGS) entry which is preliminary data.</text>
</comment>
<gene>
    <name evidence="2" type="ORF">ACFFX0_13700</name>
</gene>
<evidence type="ECO:0000313" key="3">
    <source>
        <dbReference type="Proteomes" id="UP001589575"/>
    </source>
</evidence>
<sequence>MPRGVVEDLGGHEPAGAGGPGPGDDLTPGFHNRGHLQALVRSADIQPNGGRSGEDHLADDALAHEFDAHVLCPQQELPGRRSGQGVQPQGLVIAVGVRPLGEVEAVELSEQVHVVPAQLVPQAAVLELLPGQSALDPVVPGSPAHRPQLDMQRRALLDVRRRCLVGTPASAHLTARLGQQLHTDPHRLLGVGDGLLPGQLPEHGPPVARRRSSLSATAVR</sequence>
<proteinExistence type="predicted"/>
<dbReference type="Proteomes" id="UP001589575">
    <property type="component" value="Unassembled WGS sequence"/>
</dbReference>
<evidence type="ECO:0000313" key="2">
    <source>
        <dbReference type="EMBL" id="MFB9072200.1"/>
    </source>
</evidence>
<accession>A0ABV5FZV3</accession>
<organism evidence="2 3">
    <name type="scientific">Citricoccus parietis</name>
    <dbReference type="NCBI Taxonomy" id="592307"/>
    <lineage>
        <taxon>Bacteria</taxon>
        <taxon>Bacillati</taxon>
        <taxon>Actinomycetota</taxon>
        <taxon>Actinomycetes</taxon>
        <taxon>Micrococcales</taxon>
        <taxon>Micrococcaceae</taxon>
        <taxon>Citricoccus</taxon>
    </lineage>
</organism>
<feature type="region of interest" description="Disordered" evidence="1">
    <location>
        <begin position="190"/>
        <end position="220"/>
    </location>
</feature>
<reference evidence="2 3" key="1">
    <citation type="submission" date="2024-09" db="EMBL/GenBank/DDBJ databases">
        <authorList>
            <person name="Sun Q."/>
            <person name="Mori K."/>
        </authorList>
    </citation>
    <scope>NUCLEOTIDE SEQUENCE [LARGE SCALE GENOMIC DNA]</scope>
    <source>
        <strain evidence="2 3">CCM 7609</strain>
    </source>
</reference>
<name>A0ABV5FZV3_9MICC</name>
<dbReference type="EMBL" id="JBHMFI010000001">
    <property type="protein sequence ID" value="MFB9072200.1"/>
    <property type="molecule type" value="Genomic_DNA"/>
</dbReference>
<protein>
    <submittedName>
        <fullName evidence="2">Uncharacterized protein</fullName>
    </submittedName>
</protein>
<feature type="region of interest" description="Disordered" evidence="1">
    <location>
        <begin position="1"/>
        <end position="32"/>
    </location>
</feature>
<feature type="compositionally biased region" description="Basic and acidic residues" evidence="1">
    <location>
        <begin position="1"/>
        <end position="11"/>
    </location>
</feature>
<evidence type="ECO:0000256" key="1">
    <source>
        <dbReference type="SAM" id="MobiDB-lite"/>
    </source>
</evidence>
<keyword evidence="3" id="KW-1185">Reference proteome</keyword>